<evidence type="ECO:0000256" key="1">
    <source>
        <dbReference type="SAM" id="SignalP"/>
    </source>
</evidence>
<reference evidence="2" key="2">
    <citation type="submission" date="2021-03" db="EMBL/GenBank/DDBJ databases">
        <authorList>
            <person name="Cao W."/>
        </authorList>
    </citation>
    <scope>NUCLEOTIDE SEQUENCE</scope>
    <source>
        <strain evidence="2">110414</strain>
    </source>
</reference>
<feature type="chain" id="PRO_5037852450" evidence="1">
    <location>
        <begin position="22"/>
        <end position="163"/>
    </location>
</feature>
<dbReference type="EMBL" id="JAGKTC010000003">
    <property type="protein sequence ID" value="MBP3985166.1"/>
    <property type="molecule type" value="Genomic_DNA"/>
</dbReference>
<keyword evidence="1" id="KW-0732">Signal</keyword>
<dbReference type="Proteomes" id="UP000673447">
    <property type="component" value="Unassembled WGS sequence"/>
</dbReference>
<evidence type="ECO:0000313" key="3">
    <source>
        <dbReference type="Proteomes" id="UP000673447"/>
    </source>
</evidence>
<dbReference type="AlphaFoldDB" id="A0A940X558"/>
<proteinExistence type="predicted"/>
<reference evidence="2" key="1">
    <citation type="journal article" date="2016" name="Int. J. Syst. Evol. Microbiol.">
        <title>Pseudoxanthomonas helianthi sp. nov., isolated from roots of Jerusalem artichoke (Helianthus tuberosus).</title>
        <authorList>
            <person name="Kittiwongwattana C."/>
            <person name="Thawai C."/>
        </authorList>
    </citation>
    <scope>NUCLEOTIDE SEQUENCE</scope>
    <source>
        <strain evidence="2">110414</strain>
    </source>
</reference>
<comment type="caution">
    <text evidence="2">The sequence shown here is derived from an EMBL/GenBank/DDBJ whole genome shotgun (WGS) entry which is preliminary data.</text>
</comment>
<keyword evidence="3" id="KW-1185">Reference proteome</keyword>
<gene>
    <name evidence="2" type="ORF">J5837_12190</name>
</gene>
<sequence length="163" mass="17649">MKAIFVALLVITVFHIAPSQASPATKSPLVGHWTLDIDTLPMPPEARPKSVNLDFADAPDGKWLTRVEIVENSGNKMHGESTLSLDGTPGQATGNYWVDVVAAKMPAPNVLVMQFVYQGIPRSTRVYSVSSDGKVLTETEAYAKEDGTPMLRTAHFNRASAQP</sequence>
<dbReference type="RefSeq" id="WP_210537050.1">
    <property type="nucleotide sequence ID" value="NZ_JAGKTC010000003.1"/>
</dbReference>
<accession>A0A940X558</accession>
<protein>
    <submittedName>
        <fullName evidence="2">LuxR family transcriptional regulator</fullName>
    </submittedName>
</protein>
<name>A0A940X558_9GAMM</name>
<organism evidence="2 3">
    <name type="scientific">Pseudoxanthomonas helianthi</name>
    <dbReference type="NCBI Taxonomy" id="1453541"/>
    <lineage>
        <taxon>Bacteria</taxon>
        <taxon>Pseudomonadati</taxon>
        <taxon>Pseudomonadota</taxon>
        <taxon>Gammaproteobacteria</taxon>
        <taxon>Lysobacterales</taxon>
        <taxon>Lysobacteraceae</taxon>
        <taxon>Pseudoxanthomonas</taxon>
    </lineage>
</organism>
<feature type="signal peptide" evidence="1">
    <location>
        <begin position="1"/>
        <end position="21"/>
    </location>
</feature>
<evidence type="ECO:0000313" key="2">
    <source>
        <dbReference type="EMBL" id="MBP3985166.1"/>
    </source>
</evidence>